<accession>A0A0H1BMT8</accession>
<dbReference type="AlphaFoldDB" id="A0A0H1BMT8"/>
<feature type="region of interest" description="Disordered" evidence="1">
    <location>
        <begin position="1"/>
        <end position="21"/>
    </location>
</feature>
<protein>
    <submittedName>
        <fullName evidence="2">Uncharacterized protein</fullName>
    </submittedName>
</protein>
<name>A0A0H1BMT8_9EURO</name>
<comment type="caution">
    <text evidence="2">The sequence shown here is derived from an EMBL/GenBank/DDBJ whole genome shotgun (WGS) entry which is preliminary data.</text>
</comment>
<reference evidence="3" key="1">
    <citation type="journal article" date="2015" name="PLoS Genet.">
        <title>The dynamic genome and transcriptome of the human fungal pathogen Blastomyces and close relative Emmonsia.</title>
        <authorList>
            <person name="Munoz J.F."/>
            <person name="Gauthier G.M."/>
            <person name="Desjardins C.A."/>
            <person name="Gallo J.E."/>
            <person name="Holder J."/>
            <person name="Sullivan T.D."/>
            <person name="Marty A.J."/>
            <person name="Carmen J.C."/>
            <person name="Chen Z."/>
            <person name="Ding L."/>
            <person name="Gujja S."/>
            <person name="Magrini V."/>
            <person name="Misas E."/>
            <person name="Mitreva M."/>
            <person name="Priest M."/>
            <person name="Saif S."/>
            <person name="Whiston E.A."/>
            <person name="Young S."/>
            <person name="Zeng Q."/>
            <person name="Goldman W.E."/>
            <person name="Mardis E.R."/>
            <person name="Taylor J.W."/>
            <person name="McEwen J.G."/>
            <person name="Clay O.K."/>
            <person name="Klein B.S."/>
            <person name="Cuomo C.A."/>
        </authorList>
    </citation>
    <scope>NUCLEOTIDE SEQUENCE [LARGE SCALE GENOMIC DNA]</scope>
    <source>
        <strain evidence="3">UAMH 139</strain>
    </source>
</reference>
<evidence type="ECO:0000313" key="3">
    <source>
        <dbReference type="Proteomes" id="UP000053573"/>
    </source>
</evidence>
<feature type="compositionally biased region" description="Low complexity" evidence="1">
    <location>
        <begin position="1"/>
        <end position="15"/>
    </location>
</feature>
<proteinExistence type="predicted"/>
<dbReference type="Proteomes" id="UP000053573">
    <property type="component" value="Unassembled WGS sequence"/>
</dbReference>
<sequence length="67" mass="7423">AVKLSSQSSVVSLSSSHKKTSVQPLTSTVTCLHCTKQLKERRILCTHSVIYMHCFHCTQNNDSCLSV</sequence>
<feature type="non-terminal residue" evidence="2">
    <location>
        <position position="1"/>
    </location>
</feature>
<feature type="non-terminal residue" evidence="2">
    <location>
        <position position="67"/>
    </location>
</feature>
<organism evidence="2 3">
    <name type="scientific">Blastomyces silverae</name>
    <dbReference type="NCBI Taxonomy" id="2060906"/>
    <lineage>
        <taxon>Eukaryota</taxon>
        <taxon>Fungi</taxon>
        <taxon>Dikarya</taxon>
        <taxon>Ascomycota</taxon>
        <taxon>Pezizomycotina</taxon>
        <taxon>Eurotiomycetes</taxon>
        <taxon>Eurotiomycetidae</taxon>
        <taxon>Onygenales</taxon>
        <taxon>Ajellomycetaceae</taxon>
        <taxon>Blastomyces</taxon>
    </lineage>
</organism>
<evidence type="ECO:0000313" key="2">
    <source>
        <dbReference type="EMBL" id="KLJ10481.1"/>
    </source>
</evidence>
<evidence type="ECO:0000256" key="1">
    <source>
        <dbReference type="SAM" id="MobiDB-lite"/>
    </source>
</evidence>
<dbReference type="EMBL" id="LDEV01002015">
    <property type="protein sequence ID" value="KLJ10481.1"/>
    <property type="molecule type" value="Genomic_DNA"/>
</dbReference>
<keyword evidence="3" id="KW-1185">Reference proteome</keyword>
<dbReference type="OrthoDB" id="10390068at2759"/>
<gene>
    <name evidence="2" type="ORF">EMPG_14139</name>
</gene>